<protein>
    <submittedName>
        <fullName evidence="3">MerR family transcriptional regulator</fullName>
    </submittedName>
</protein>
<reference evidence="3 4" key="1">
    <citation type="journal article" date="2023" name="ISME J.">
        <title>Cultivation and genomic characterization of novel and ubiquitous marine nitrite-oxidizing bacteria from the Nitrospirales.</title>
        <authorList>
            <person name="Mueller A.J."/>
            <person name="Daebeler A."/>
            <person name="Herbold C.W."/>
            <person name="Kirkegaard R.H."/>
            <person name="Daims H."/>
        </authorList>
    </citation>
    <scope>NUCLEOTIDE SEQUENCE [LARGE SCALE GENOMIC DNA]</scope>
    <source>
        <strain evidence="3 4">EB</strain>
    </source>
</reference>
<gene>
    <name evidence="3" type="ORF">PPG34_08005</name>
</gene>
<dbReference type="EMBL" id="JAQOUE010000001">
    <property type="protein sequence ID" value="MDT7042292.1"/>
    <property type="molecule type" value="Genomic_DNA"/>
</dbReference>
<dbReference type="PANTHER" id="PTHR30204:SF15">
    <property type="entry name" value="BLL5018 PROTEIN"/>
    <property type="match status" value="1"/>
</dbReference>
<dbReference type="InterPro" id="IPR047057">
    <property type="entry name" value="MerR_fam"/>
</dbReference>
<proteinExistence type="predicted"/>
<dbReference type="Gene3D" id="1.10.1660.10">
    <property type="match status" value="1"/>
</dbReference>
<dbReference type="InterPro" id="IPR000551">
    <property type="entry name" value="MerR-type_HTH_dom"/>
</dbReference>
<evidence type="ECO:0000313" key="3">
    <source>
        <dbReference type="EMBL" id="MDT7042292.1"/>
    </source>
</evidence>
<dbReference type="RefSeq" id="WP_313832670.1">
    <property type="nucleotide sequence ID" value="NZ_JAQOUE010000001.1"/>
</dbReference>
<dbReference type="InterPro" id="IPR009061">
    <property type="entry name" value="DNA-bd_dom_put_sf"/>
</dbReference>
<evidence type="ECO:0000256" key="1">
    <source>
        <dbReference type="ARBA" id="ARBA00023125"/>
    </source>
</evidence>
<keyword evidence="1" id="KW-0238">DNA-binding</keyword>
<accession>A0ABU3K7F3</accession>
<organism evidence="3 4">
    <name type="scientific">Candidatus Nitronereus thalassa</name>
    <dbReference type="NCBI Taxonomy" id="3020898"/>
    <lineage>
        <taxon>Bacteria</taxon>
        <taxon>Pseudomonadati</taxon>
        <taxon>Nitrospirota</taxon>
        <taxon>Nitrospiria</taxon>
        <taxon>Nitrospirales</taxon>
        <taxon>Nitrospiraceae</taxon>
        <taxon>Candidatus Nitronereus</taxon>
    </lineage>
</organism>
<evidence type="ECO:0000313" key="4">
    <source>
        <dbReference type="Proteomes" id="UP001250932"/>
    </source>
</evidence>
<evidence type="ECO:0000259" key="2">
    <source>
        <dbReference type="PROSITE" id="PS50937"/>
    </source>
</evidence>
<dbReference type="Proteomes" id="UP001250932">
    <property type="component" value="Unassembled WGS sequence"/>
</dbReference>
<dbReference type="SUPFAM" id="SSF46955">
    <property type="entry name" value="Putative DNA-binding domain"/>
    <property type="match status" value="1"/>
</dbReference>
<keyword evidence="4" id="KW-1185">Reference proteome</keyword>
<sequence>MNMGLDFGEKSFFKIGEVSAITKLPASVLRFWESEFSFLRPRKSQGRHRVYDRQTIETVLEIKRMLYEEGYTIMGLKRYWRRRRRQPSTEVSPDRVEQVRNELQDILGILNSYSTKSGQMSVQ</sequence>
<feature type="domain" description="HTH merR-type" evidence="2">
    <location>
        <begin position="12"/>
        <end position="82"/>
    </location>
</feature>
<name>A0ABU3K7F3_9BACT</name>
<dbReference type="PROSITE" id="PS50937">
    <property type="entry name" value="HTH_MERR_2"/>
    <property type="match status" value="1"/>
</dbReference>
<dbReference type="Pfam" id="PF13411">
    <property type="entry name" value="MerR_1"/>
    <property type="match status" value="1"/>
</dbReference>
<comment type="caution">
    <text evidence="3">The sequence shown here is derived from an EMBL/GenBank/DDBJ whole genome shotgun (WGS) entry which is preliminary data.</text>
</comment>
<dbReference type="SMART" id="SM00422">
    <property type="entry name" value="HTH_MERR"/>
    <property type="match status" value="1"/>
</dbReference>
<dbReference type="PANTHER" id="PTHR30204">
    <property type="entry name" value="REDOX-CYCLING DRUG-SENSING TRANSCRIPTIONAL ACTIVATOR SOXR"/>
    <property type="match status" value="1"/>
</dbReference>
<dbReference type="CDD" id="cd04765">
    <property type="entry name" value="HTH_MlrA-like_sg2"/>
    <property type="match status" value="1"/>
</dbReference>